<gene>
    <name evidence="1" type="ORF">M3P05_10695</name>
</gene>
<dbReference type="RefSeq" id="WP_249699595.1">
    <property type="nucleotide sequence ID" value="NZ_JAMFLX010000012.1"/>
</dbReference>
<name>A0ABT0PIT2_9GAMM</name>
<dbReference type="PANTHER" id="PTHR17985:SF8">
    <property type="entry name" value="TRANSPORT AND GOLGI ORGANIZATION PROTEIN 2 HOMOLOG"/>
    <property type="match status" value="1"/>
</dbReference>
<dbReference type="EMBL" id="JAMFLX010000012">
    <property type="protein sequence ID" value="MCL6270388.1"/>
    <property type="molecule type" value="Genomic_DNA"/>
</dbReference>
<evidence type="ECO:0000313" key="1">
    <source>
        <dbReference type="EMBL" id="MCL6270388.1"/>
    </source>
</evidence>
<organism evidence="1 2">
    <name type="scientific">Parendozoicomonas callyspongiae</name>
    <dbReference type="NCBI Taxonomy" id="2942213"/>
    <lineage>
        <taxon>Bacteria</taxon>
        <taxon>Pseudomonadati</taxon>
        <taxon>Pseudomonadota</taxon>
        <taxon>Gammaproteobacteria</taxon>
        <taxon>Oceanospirillales</taxon>
        <taxon>Endozoicomonadaceae</taxon>
        <taxon>Parendozoicomonas</taxon>
    </lineage>
</organism>
<proteinExistence type="predicted"/>
<dbReference type="Proteomes" id="UP001203338">
    <property type="component" value="Unassembled WGS sequence"/>
</dbReference>
<sequence length="264" mass="30197">MCLIALNWNPDHQYPLIMASNRDEFYARPTSKAEYWEDHHNIFGGRDQRASGTWLAVGTQGRMAAITNFRELDASGERTRGELITNFLAGDIPTVEYLQRVHNNRHLYAGFNLLLADSNALWYYSNRQDVIRQLEPGLYGLSNGLLNTPWPKVRRLKKKLRKVIDSGNITPQSCIDLLHDEKRPPDDEIPDTGVDPVWERMLAPCFIRSPNYGTRNSTGLVLERDGKLHWHEQFYTIGGEPSGFFKKTIAMPEGWLARNIAKTA</sequence>
<dbReference type="PANTHER" id="PTHR17985">
    <property type="entry name" value="SER/THR-RICH PROTEIN T10 IN DGCR REGION"/>
    <property type="match status" value="1"/>
</dbReference>
<keyword evidence="2" id="KW-1185">Reference proteome</keyword>
<dbReference type="InterPro" id="IPR008551">
    <property type="entry name" value="TANGO2"/>
</dbReference>
<accession>A0ABT0PIT2</accession>
<reference evidence="1 2" key="1">
    <citation type="submission" date="2022-05" db="EMBL/GenBank/DDBJ databases">
        <authorList>
            <person name="Park J.-S."/>
        </authorList>
    </citation>
    <scope>NUCLEOTIDE SEQUENCE [LARGE SCALE GENOMIC DNA]</scope>
    <source>
        <strain evidence="1 2">2012CJ34-2</strain>
    </source>
</reference>
<dbReference type="Pfam" id="PF05742">
    <property type="entry name" value="TANGO2"/>
    <property type="match status" value="1"/>
</dbReference>
<comment type="caution">
    <text evidence="1">The sequence shown here is derived from an EMBL/GenBank/DDBJ whole genome shotgun (WGS) entry which is preliminary data.</text>
</comment>
<protein>
    <submittedName>
        <fullName evidence="1">NRDE family protein</fullName>
    </submittedName>
</protein>
<evidence type="ECO:0000313" key="2">
    <source>
        <dbReference type="Proteomes" id="UP001203338"/>
    </source>
</evidence>